<evidence type="ECO:0000313" key="1">
    <source>
        <dbReference type="EMBL" id="KIO06790.1"/>
    </source>
</evidence>
<evidence type="ECO:0000313" key="2">
    <source>
        <dbReference type="Proteomes" id="UP000054217"/>
    </source>
</evidence>
<accession>A0A0C3P136</accession>
<gene>
    <name evidence="1" type="ORF">M404DRAFT_440883</name>
</gene>
<dbReference type="Proteomes" id="UP000054217">
    <property type="component" value="Unassembled WGS sequence"/>
</dbReference>
<proteinExistence type="predicted"/>
<name>A0A0C3P136_PISTI</name>
<keyword evidence="2" id="KW-1185">Reference proteome</keyword>
<dbReference type="EMBL" id="KN831962">
    <property type="protein sequence ID" value="KIO06790.1"/>
    <property type="molecule type" value="Genomic_DNA"/>
</dbReference>
<sequence length="51" mass="6395">MLYDISQYLKCCYMLYWTSDVWRTMKKDGRSALQVFIFIFRHQLFSRDKNF</sequence>
<organism evidence="1 2">
    <name type="scientific">Pisolithus tinctorius Marx 270</name>
    <dbReference type="NCBI Taxonomy" id="870435"/>
    <lineage>
        <taxon>Eukaryota</taxon>
        <taxon>Fungi</taxon>
        <taxon>Dikarya</taxon>
        <taxon>Basidiomycota</taxon>
        <taxon>Agaricomycotina</taxon>
        <taxon>Agaricomycetes</taxon>
        <taxon>Agaricomycetidae</taxon>
        <taxon>Boletales</taxon>
        <taxon>Sclerodermatineae</taxon>
        <taxon>Pisolithaceae</taxon>
        <taxon>Pisolithus</taxon>
    </lineage>
</organism>
<dbReference type="HOGENOM" id="CLU_3107357_0_0_1"/>
<reference evidence="1 2" key="1">
    <citation type="submission" date="2014-04" db="EMBL/GenBank/DDBJ databases">
        <authorList>
            <consortium name="DOE Joint Genome Institute"/>
            <person name="Kuo A."/>
            <person name="Kohler A."/>
            <person name="Costa M.D."/>
            <person name="Nagy L.G."/>
            <person name="Floudas D."/>
            <person name="Copeland A."/>
            <person name="Barry K.W."/>
            <person name="Cichocki N."/>
            <person name="Veneault-Fourrey C."/>
            <person name="LaButti K."/>
            <person name="Lindquist E.A."/>
            <person name="Lipzen A."/>
            <person name="Lundell T."/>
            <person name="Morin E."/>
            <person name="Murat C."/>
            <person name="Sun H."/>
            <person name="Tunlid A."/>
            <person name="Henrissat B."/>
            <person name="Grigoriev I.V."/>
            <person name="Hibbett D.S."/>
            <person name="Martin F."/>
            <person name="Nordberg H.P."/>
            <person name="Cantor M.N."/>
            <person name="Hua S.X."/>
        </authorList>
    </citation>
    <scope>NUCLEOTIDE SEQUENCE [LARGE SCALE GENOMIC DNA]</scope>
    <source>
        <strain evidence="1 2">Marx 270</strain>
    </source>
</reference>
<dbReference type="AlphaFoldDB" id="A0A0C3P136"/>
<reference evidence="2" key="2">
    <citation type="submission" date="2015-01" db="EMBL/GenBank/DDBJ databases">
        <title>Evolutionary Origins and Diversification of the Mycorrhizal Mutualists.</title>
        <authorList>
            <consortium name="DOE Joint Genome Institute"/>
            <consortium name="Mycorrhizal Genomics Consortium"/>
            <person name="Kohler A."/>
            <person name="Kuo A."/>
            <person name="Nagy L.G."/>
            <person name="Floudas D."/>
            <person name="Copeland A."/>
            <person name="Barry K.W."/>
            <person name="Cichocki N."/>
            <person name="Veneault-Fourrey C."/>
            <person name="LaButti K."/>
            <person name="Lindquist E.A."/>
            <person name="Lipzen A."/>
            <person name="Lundell T."/>
            <person name="Morin E."/>
            <person name="Murat C."/>
            <person name="Riley R."/>
            <person name="Ohm R."/>
            <person name="Sun H."/>
            <person name="Tunlid A."/>
            <person name="Henrissat B."/>
            <person name="Grigoriev I.V."/>
            <person name="Hibbett D.S."/>
            <person name="Martin F."/>
        </authorList>
    </citation>
    <scope>NUCLEOTIDE SEQUENCE [LARGE SCALE GENOMIC DNA]</scope>
    <source>
        <strain evidence="2">Marx 270</strain>
    </source>
</reference>
<dbReference type="InParanoid" id="A0A0C3P136"/>
<protein>
    <submittedName>
        <fullName evidence="1">Uncharacterized protein</fullName>
    </submittedName>
</protein>